<evidence type="ECO:0000313" key="10">
    <source>
        <dbReference type="EMBL" id="MBL1087559.1"/>
    </source>
</evidence>
<comment type="caution">
    <text evidence="10">The sequence shown here is derived from an EMBL/GenBank/DDBJ whole genome shotgun (WGS) entry which is preliminary data.</text>
</comment>
<comment type="similarity">
    <text evidence="2">Belongs to the resistance-nodulation-cell division (RND) (TC 2.A.6) family. MmpL subfamily.</text>
</comment>
<dbReference type="PANTHER" id="PTHR33406:SF11">
    <property type="entry name" value="MEMBRANE PROTEIN SCO6666-RELATED"/>
    <property type="match status" value="1"/>
</dbReference>
<dbReference type="EMBL" id="JAERRK010000036">
    <property type="protein sequence ID" value="MBL1087559.1"/>
    <property type="molecule type" value="Genomic_DNA"/>
</dbReference>
<dbReference type="Gene3D" id="1.20.1640.10">
    <property type="entry name" value="Multidrug efflux transporter AcrB transmembrane domain"/>
    <property type="match status" value="2"/>
</dbReference>
<dbReference type="Proteomes" id="UP000661858">
    <property type="component" value="Unassembled WGS sequence"/>
</dbReference>
<organism evidence="10 11">
    <name type="scientific">Streptomyces actinomycinicus</name>
    <dbReference type="NCBI Taxonomy" id="1695166"/>
    <lineage>
        <taxon>Bacteria</taxon>
        <taxon>Bacillati</taxon>
        <taxon>Actinomycetota</taxon>
        <taxon>Actinomycetes</taxon>
        <taxon>Kitasatosporales</taxon>
        <taxon>Streptomycetaceae</taxon>
        <taxon>Streptomyces</taxon>
    </lineage>
</organism>
<dbReference type="PANTHER" id="PTHR33406">
    <property type="entry name" value="MEMBRANE PROTEIN MJ1562-RELATED"/>
    <property type="match status" value="1"/>
</dbReference>
<feature type="domain" description="Membrane transport protein MMPL" evidence="9">
    <location>
        <begin position="505"/>
        <end position="724"/>
    </location>
</feature>
<feature type="transmembrane region" description="Helical" evidence="8">
    <location>
        <begin position="541"/>
        <end position="562"/>
    </location>
</feature>
<feature type="transmembrane region" description="Helical" evidence="8">
    <location>
        <begin position="316"/>
        <end position="339"/>
    </location>
</feature>
<comment type="subcellular location">
    <subcellularLocation>
        <location evidence="1">Cell membrane</location>
        <topology evidence="1">Multi-pass membrane protein</topology>
    </subcellularLocation>
</comment>
<sequence length="734" mass="77389">MSGHRRARTVRGGFRWVAHLVNERPGIVLTATALLLGMAGFLGHGVAVHLRNGGDEDPGSESSYATRILDRDFPGGRPDLILLAGTRNGVDRPLAARQGRALAARLVKEHGVAGVASYWTTRSPALRSRDGRYALITARLSGDTRAVQRAVDRIAPRYRGTRGALRMRIGGAAAVRREAQTMVTEDLTRAEAMSVPATLLILVFVFGSVAAALLPVCVGMVAIVGSQAVLRALAAATDISLFALNLTTALGLGLAVDYALLIVRRYREELTGGADRCAAIGTTLDTAGRTVLFSSVTVALSLATMLVFPHRFLRSMAYAGISVVVLSAGAALVVLPALLRLMGPRIDAWDVRTLIRPRRRAGRHAAPRYGAGWVRVTGTVMRRAPLFTVGTTGLLLLLGLPFLNVRFGHPDDRQLPAGAEARVVQQHIREGFSTGGGAGPEILVRGATSAGLAPYAARLSRLSGAERVDGPTGTYTAGARTGPPDPTRARTGDSWLSVVTRADATPAAAERLVRSVRDVEVPFRTYVTGPTAESLDSRAAVLARLPVAGVLVTAATLSLLLLLTGSYLVPLQALVLNALSLTAMFGTLVWVFQEGHMAGLLGFTPTGVIETTLPVLMAFLAFGLSMDYGVFLLSRVREEVLRAGDHRTGVVEGMRRTGGIITAAVLILAVVLLSVATSRTVGAKMLGTGVAVAVLADAFVVRALLVPAVLALTGRAAWLGPARLGRVPQREPCR</sequence>
<dbReference type="AlphaFoldDB" id="A0A937ET56"/>
<proteinExistence type="inferred from homology"/>
<feature type="transmembrane region" description="Helical" evidence="8">
    <location>
        <begin position="199"/>
        <end position="224"/>
    </location>
</feature>
<keyword evidence="3" id="KW-1003">Cell membrane</keyword>
<evidence type="ECO:0000256" key="8">
    <source>
        <dbReference type="SAM" id="Phobius"/>
    </source>
</evidence>
<feature type="transmembrane region" description="Helical" evidence="8">
    <location>
        <begin position="689"/>
        <end position="713"/>
    </location>
</feature>
<keyword evidence="4 8" id="KW-0812">Transmembrane</keyword>
<dbReference type="InterPro" id="IPR050545">
    <property type="entry name" value="Mycobact_MmpL"/>
</dbReference>
<dbReference type="SUPFAM" id="SSF82866">
    <property type="entry name" value="Multidrug efflux transporter AcrB transmembrane domain"/>
    <property type="match status" value="2"/>
</dbReference>
<feature type="domain" description="Membrane transport protein MMPL" evidence="9">
    <location>
        <begin position="58"/>
        <end position="385"/>
    </location>
</feature>
<evidence type="ECO:0000256" key="2">
    <source>
        <dbReference type="ARBA" id="ARBA00010157"/>
    </source>
</evidence>
<evidence type="ECO:0000256" key="6">
    <source>
        <dbReference type="ARBA" id="ARBA00023136"/>
    </source>
</evidence>
<name>A0A937ET56_9ACTN</name>
<dbReference type="InterPro" id="IPR004869">
    <property type="entry name" value="MMPL_dom"/>
</dbReference>
<protein>
    <submittedName>
        <fullName evidence="10">MMPL family transporter</fullName>
    </submittedName>
</protein>
<evidence type="ECO:0000259" key="9">
    <source>
        <dbReference type="Pfam" id="PF03176"/>
    </source>
</evidence>
<accession>A0A937ET56</accession>
<feature type="transmembrane region" description="Helical" evidence="8">
    <location>
        <begin position="657"/>
        <end position="677"/>
    </location>
</feature>
<keyword evidence="11" id="KW-1185">Reference proteome</keyword>
<dbReference type="Pfam" id="PF03176">
    <property type="entry name" value="MMPL"/>
    <property type="match status" value="2"/>
</dbReference>
<dbReference type="GO" id="GO:0005886">
    <property type="term" value="C:plasma membrane"/>
    <property type="evidence" value="ECO:0007669"/>
    <property type="project" value="UniProtKB-SubCell"/>
</dbReference>
<feature type="transmembrane region" description="Helical" evidence="8">
    <location>
        <begin position="239"/>
        <end position="261"/>
    </location>
</feature>
<evidence type="ECO:0000256" key="3">
    <source>
        <dbReference type="ARBA" id="ARBA00022475"/>
    </source>
</evidence>
<keyword evidence="5 8" id="KW-1133">Transmembrane helix</keyword>
<evidence type="ECO:0000256" key="4">
    <source>
        <dbReference type="ARBA" id="ARBA00022692"/>
    </source>
</evidence>
<reference evidence="10" key="1">
    <citation type="submission" date="2021-01" db="EMBL/GenBank/DDBJ databases">
        <title>WGS of actinomycetes isolated from Thailand.</title>
        <authorList>
            <person name="Thawai C."/>
        </authorList>
    </citation>
    <scope>NUCLEOTIDE SEQUENCE</scope>
    <source>
        <strain evidence="10">RCU-197</strain>
    </source>
</reference>
<evidence type="ECO:0000313" key="11">
    <source>
        <dbReference type="Proteomes" id="UP000661858"/>
    </source>
</evidence>
<evidence type="ECO:0000256" key="1">
    <source>
        <dbReference type="ARBA" id="ARBA00004651"/>
    </source>
</evidence>
<feature type="region of interest" description="Disordered" evidence="7">
    <location>
        <begin position="470"/>
        <end position="491"/>
    </location>
</feature>
<evidence type="ECO:0000256" key="5">
    <source>
        <dbReference type="ARBA" id="ARBA00022989"/>
    </source>
</evidence>
<evidence type="ECO:0000256" key="7">
    <source>
        <dbReference type="SAM" id="MobiDB-lite"/>
    </source>
</evidence>
<keyword evidence="6 8" id="KW-0472">Membrane</keyword>
<feature type="transmembrane region" description="Helical" evidence="8">
    <location>
        <begin position="291"/>
        <end position="310"/>
    </location>
</feature>
<gene>
    <name evidence="10" type="ORF">JK359_37445</name>
</gene>
<feature type="transmembrane region" description="Helical" evidence="8">
    <location>
        <begin position="574"/>
        <end position="593"/>
    </location>
</feature>